<organism evidence="1 2">
    <name type="scientific">Microvirga puerhi</name>
    <dbReference type="NCBI Taxonomy" id="2876078"/>
    <lineage>
        <taxon>Bacteria</taxon>
        <taxon>Pseudomonadati</taxon>
        <taxon>Pseudomonadota</taxon>
        <taxon>Alphaproteobacteria</taxon>
        <taxon>Hyphomicrobiales</taxon>
        <taxon>Methylobacteriaceae</taxon>
        <taxon>Microvirga</taxon>
    </lineage>
</organism>
<accession>A0ABS7VUL2</accession>
<comment type="caution">
    <text evidence="1">The sequence shown here is derived from an EMBL/GenBank/DDBJ whole genome shotgun (WGS) entry which is preliminary data.</text>
</comment>
<dbReference type="RefSeq" id="WP_224316137.1">
    <property type="nucleotide sequence ID" value="NZ_JAIRBM010000030.1"/>
</dbReference>
<dbReference type="EMBL" id="JAIRBM010000030">
    <property type="protein sequence ID" value="MBZ6079250.1"/>
    <property type="molecule type" value="Genomic_DNA"/>
</dbReference>
<sequence>MIFASQPGTGFRALLAAITLGVGVVALAAPTMARGGMGGMGMGGFHGGMGMGGFHGGMGGFGGFHPPVFIHQGFHSGFSPGFHPGFAGRPFMGNRAVFVNRPFFFHHHPFNDNALAFGLVGGTVLGGLAYDYPYYDYPYYGATYGGDCFVIHRRVVNPWGRIVLRRAVVCS</sequence>
<gene>
    <name evidence="1" type="ORF">K9B37_23635</name>
</gene>
<proteinExistence type="predicted"/>
<keyword evidence="2" id="KW-1185">Reference proteome</keyword>
<protein>
    <submittedName>
        <fullName evidence="1">Uncharacterized protein</fullName>
    </submittedName>
</protein>
<reference evidence="1 2" key="1">
    <citation type="submission" date="2021-09" db="EMBL/GenBank/DDBJ databases">
        <title>The complete genome sequence of a new microorganism.</title>
        <authorList>
            <person name="Zi Z."/>
        </authorList>
    </citation>
    <scope>NUCLEOTIDE SEQUENCE [LARGE SCALE GENOMIC DNA]</scope>
    <source>
        <strain evidence="1 2">WGZ8</strain>
    </source>
</reference>
<dbReference type="Proteomes" id="UP000704176">
    <property type="component" value="Unassembled WGS sequence"/>
</dbReference>
<name>A0ABS7VUL2_9HYPH</name>
<evidence type="ECO:0000313" key="1">
    <source>
        <dbReference type="EMBL" id="MBZ6079250.1"/>
    </source>
</evidence>
<evidence type="ECO:0000313" key="2">
    <source>
        <dbReference type="Proteomes" id="UP000704176"/>
    </source>
</evidence>